<proteinExistence type="predicted"/>
<reference evidence="1 2" key="1">
    <citation type="journal article" date="2019" name="Int. J. Syst. Evol. Microbiol.">
        <title>The Global Catalogue of Microorganisms (GCM) 10K type strain sequencing project: providing services to taxonomists for standard genome sequencing and annotation.</title>
        <authorList>
            <consortium name="The Broad Institute Genomics Platform"/>
            <consortium name="The Broad Institute Genome Sequencing Center for Infectious Disease"/>
            <person name="Wu L."/>
            <person name="Ma J."/>
        </authorList>
    </citation>
    <scope>NUCLEOTIDE SEQUENCE [LARGE SCALE GENOMIC DNA]</scope>
    <source>
        <strain evidence="1 2">JCM 16014</strain>
    </source>
</reference>
<evidence type="ECO:0000313" key="1">
    <source>
        <dbReference type="EMBL" id="GAA2063691.1"/>
    </source>
</evidence>
<dbReference type="Proteomes" id="UP001500751">
    <property type="component" value="Unassembled WGS sequence"/>
</dbReference>
<organism evidence="1 2">
    <name type="scientific">Catenulispora yoronensis</name>
    <dbReference type="NCBI Taxonomy" id="450799"/>
    <lineage>
        <taxon>Bacteria</taxon>
        <taxon>Bacillati</taxon>
        <taxon>Actinomycetota</taxon>
        <taxon>Actinomycetes</taxon>
        <taxon>Catenulisporales</taxon>
        <taxon>Catenulisporaceae</taxon>
        <taxon>Catenulispora</taxon>
    </lineage>
</organism>
<dbReference type="EMBL" id="BAAAQN010000093">
    <property type="protein sequence ID" value="GAA2063691.1"/>
    <property type="molecule type" value="Genomic_DNA"/>
</dbReference>
<keyword evidence="2" id="KW-1185">Reference proteome</keyword>
<gene>
    <name evidence="1" type="ORF">GCM10009839_88810</name>
</gene>
<evidence type="ECO:0000313" key="2">
    <source>
        <dbReference type="Proteomes" id="UP001500751"/>
    </source>
</evidence>
<accession>A0ABN2VJE5</accession>
<protein>
    <submittedName>
        <fullName evidence="1">Uncharacterized protein</fullName>
    </submittedName>
</protein>
<name>A0ABN2VJE5_9ACTN</name>
<sequence>MEVPDRVAVGGTAGTVRILGGCVHAAAELGAVPEILERELFTSLLEESAAETASMMNTLASISVAGSSS</sequence>
<comment type="caution">
    <text evidence="1">The sequence shown here is derived from an EMBL/GenBank/DDBJ whole genome shotgun (WGS) entry which is preliminary data.</text>
</comment>